<keyword evidence="1" id="KW-0812">Transmembrane</keyword>
<keyword evidence="1" id="KW-0472">Membrane</keyword>
<dbReference type="EMBL" id="CT868108">
    <property type="protein sequence ID" value="CAK71952.1"/>
    <property type="molecule type" value="Genomic_DNA"/>
</dbReference>
<dbReference type="RefSeq" id="XP_001439349.1">
    <property type="nucleotide sequence ID" value="XM_001439312.1"/>
</dbReference>
<dbReference type="Proteomes" id="UP000000600">
    <property type="component" value="Unassembled WGS sequence"/>
</dbReference>
<evidence type="ECO:0000313" key="3">
    <source>
        <dbReference type="Proteomes" id="UP000000600"/>
    </source>
</evidence>
<protein>
    <recommendedName>
        <fullName evidence="4">Transmembrane protein</fullName>
    </recommendedName>
</protein>
<keyword evidence="3" id="KW-1185">Reference proteome</keyword>
<evidence type="ECO:0000313" key="2">
    <source>
        <dbReference type="EMBL" id="CAK71952.1"/>
    </source>
</evidence>
<sequence>MFIRQIITQIKDILSFLLAPSFPIKSNTIKSLNRMQQPLFSINKSFYLKFFFQSLILIQISNSVKKTSNKKVIKFLMILLVFIFQTTYIKISYNSLSQQILWYWLINNPIWFFKFNRIRFYISQSSDELNQKVVKYQIQCSSQRIQIITYRIQILIISIYSSESIRIILIKILLKFDVQAQFNIKYCLEQCQSNN</sequence>
<feature type="transmembrane region" description="Helical" evidence="1">
    <location>
        <begin position="76"/>
        <end position="93"/>
    </location>
</feature>
<name>A0CMD5_PARTE</name>
<organism evidence="2 3">
    <name type="scientific">Paramecium tetraurelia</name>
    <dbReference type="NCBI Taxonomy" id="5888"/>
    <lineage>
        <taxon>Eukaryota</taxon>
        <taxon>Sar</taxon>
        <taxon>Alveolata</taxon>
        <taxon>Ciliophora</taxon>
        <taxon>Intramacronucleata</taxon>
        <taxon>Oligohymenophorea</taxon>
        <taxon>Peniculida</taxon>
        <taxon>Parameciidae</taxon>
        <taxon>Paramecium</taxon>
    </lineage>
</organism>
<evidence type="ECO:0000256" key="1">
    <source>
        <dbReference type="SAM" id="Phobius"/>
    </source>
</evidence>
<reference evidence="2 3" key="1">
    <citation type="journal article" date="2006" name="Nature">
        <title>Global trends of whole-genome duplications revealed by the ciliate Paramecium tetraurelia.</title>
        <authorList>
            <consortium name="Genoscope"/>
            <person name="Aury J.-M."/>
            <person name="Jaillon O."/>
            <person name="Duret L."/>
            <person name="Noel B."/>
            <person name="Jubin C."/>
            <person name="Porcel B.M."/>
            <person name="Segurens B."/>
            <person name="Daubin V."/>
            <person name="Anthouard V."/>
            <person name="Aiach N."/>
            <person name="Arnaiz O."/>
            <person name="Billaut A."/>
            <person name="Beisson J."/>
            <person name="Blanc I."/>
            <person name="Bouhouche K."/>
            <person name="Camara F."/>
            <person name="Duharcourt S."/>
            <person name="Guigo R."/>
            <person name="Gogendeau D."/>
            <person name="Katinka M."/>
            <person name="Keller A.-M."/>
            <person name="Kissmehl R."/>
            <person name="Klotz C."/>
            <person name="Koll F."/>
            <person name="Le Moue A."/>
            <person name="Lepere C."/>
            <person name="Malinsky S."/>
            <person name="Nowacki M."/>
            <person name="Nowak J.K."/>
            <person name="Plattner H."/>
            <person name="Poulain J."/>
            <person name="Ruiz F."/>
            <person name="Serrano V."/>
            <person name="Zagulski M."/>
            <person name="Dessen P."/>
            <person name="Betermier M."/>
            <person name="Weissenbach J."/>
            <person name="Scarpelli C."/>
            <person name="Schachter V."/>
            <person name="Sperling L."/>
            <person name="Meyer E."/>
            <person name="Cohen J."/>
            <person name="Wincker P."/>
        </authorList>
    </citation>
    <scope>NUCLEOTIDE SEQUENCE [LARGE SCALE GENOMIC DNA]</scope>
    <source>
        <strain evidence="2 3">Stock d4-2</strain>
    </source>
</reference>
<dbReference type="KEGG" id="ptm:GSPATT00008431001"/>
<proteinExistence type="predicted"/>
<evidence type="ECO:0008006" key="4">
    <source>
        <dbReference type="Google" id="ProtNLM"/>
    </source>
</evidence>
<dbReference type="HOGENOM" id="CLU_1398769_0_0_1"/>
<keyword evidence="1" id="KW-1133">Transmembrane helix</keyword>
<dbReference type="GeneID" id="5025134"/>
<accession>A0CMD5</accession>
<feature type="transmembrane region" description="Helical" evidence="1">
    <location>
        <begin position="99"/>
        <end position="116"/>
    </location>
</feature>
<dbReference type="InParanoid" id="A0CMD5"/>
<dbReference type="AlphaFoldDB" id="A0CMD5"/>
<gene>
    <name evidence="2" type="ORF">GSPATT00008431001</name>
</gene>